<sequence>MEDYVSTELKQANDSALGLFAIFNGHLSHVVPDHLSVLFVVLTKRLYFFSRGQPDFWTEPENKLVVANVGYSLAVISKNGVAKQLSVDHEPASERESIENRGGLVLNFPGDVLEHW</sequence>
<dbReference type="Proteomes" id="UP000828251">
    <property type="component" value="Unassembled WGS sequence"/>
</dbReference>
<dbReference type="OrthoDB" id="1731989at2759"/>
<gene>
    <name evidence="2" type="ORF">J1N35_028494</name>
</gene>
<accession>A0A9D3UWE5</accession>
<evidence type="ECO:0000313" key="3">
    <source>
        <dbReference type="Proteomes" id="UP000828251"/>
    </source>
</evidence>
<feature type="domain" description="PPM-type phosphatase" evidence="1">
    <location>
        <begin position="61"/>
        <end position="105"/>
    </location>
</feature>
<dbReference type="SUPFAM" id="SSF81606">
    <property type="entry name" value="PP2C-like"/>
    <property type="match status" value="1"/>
</dbReference>
<evidence type="ECO:0000313" key="2">
    <source>
        <dbReference type="EMBL" id="KAH1063507.1"/>
    </source>
</evidence>
<protein>
    <recommendedName>
        <fullName evidence="1">PPM-type phosphatase domain-containing protein</fullName>
    </recommendedName>
</protein>
<dbReference type="PANTHER" id="PTHR47992">
    <property type="entry name" value="PROTEIN PHOSPHATASE"/>
    <property type="match status" value="1"/>
</dbReference>
<dbReference type="InterPro" id="IPR036457">
    <property type="entry name" value="PPM-type-like_dom_sf"/>
</dbReference>
<evidence type="ECO:0000259" key="1">
    <source>
        <dbReference type="Pfam" id="PF00481"/>
    </source>
</evidence>
<dbReference type="Pfam" id="PF00481">
    <property type="entry name" value="PP2C"/>
    <property type="match status" value="1"/>
</dbReference>
<keyword evidence="3" id="KW-1185">Reference proteome</keyword>
<reference evidence="2 3" key="1">
    <citation type="journal article" date="2021" name="Plant Biotechnol. J.">
        <title>Multi-omics assisted identification of the key and species-specific regulatory components of drought-tolerant mechanisms in Gossypium stocksii.</title>
        <authorList>
            <person name="Yu D."/>
            <person name="Ke L."/>
            <person name="Zhang D."/>
            <person name="Wu Y."/>
            <person name="Sun Y."/>
            <person name="Mei J."/>
            <person name="Sun J."/>
            <person name="Sun Y."/>
        </authorList>
    </citation>
    <scope>NUCLEOTIDE SEQUENCE [LARGE SCALE GENOMIC DNA]</scope>
    <source>
        <strain evidence="3">cv. E1</strain>
        <tissue evidence="2">Leaf</tissue>
    </source>
</reference>
<dbReference type="InterPro" id="IPR015655">
    <property type="entry name" value="PP2C"/>
</dbReference>
<dbReference type="GO" id="GO:0004722">
    <property type="term" value="F:protein serine/threonine phosphatase activity"/>
    <property type="evidence" value="ECO:0007669"/>
    <property type="project" value="InterPro"/>
</dbReference>
<comment type="caution">
    <text evidence="2">The sequence shown here is derived from an EMBL/GenBank/DDBJ whole genome shotgun (WGS) entry which is preliminary data.</text>
</comment>
<dbReference type="EMBL" id="JAIQCV010000009">
    <property type="protein sequence ID" value="KAH1063507.1"/>
    <property type="molecule type" value="Genomic_DNA"/>
</dbReference>
<dbReference type="InterPro" id="IPR001932">
    <property type="entry name" value="PPM-type_phosphatase-like_dom"/>
</dbReference>
<organism evidence="2 3">
    <name type="scientific">Gossypium stocksii</name>
    <dbReference type="NCBI Taxonomy" id="47602"/>
    <lineage>
        <taxon>Eukaryota</taxon>
        <taxon>Viridiplantae</taxon>
        <taxon>Streptophyta</taxon>
        <taxon>Embryophyta</taxon>
        <taxon>Tracheophyta</taxon>
        <taxon>Spermatophyta</taxon>
        <taxon>Magnoliopsida</taxon>
        <taxon>eudicotyledons</taxon>
        <taxon>Gunneridae</taxon>
        <taxon>Pentapetalae</taxon>
        <taxon>rosids</taxon>
        <taxon>malvids</taxon>
        <taxon>Malvales</taxon>
        <taxon>Malvaceae</taxon>
        <taxon>Malvoideae</taxon>
        <taxon>Gossypium</taxon>
    </lineage>
</organism>
<name>A0A9D3UWE5_9ROSI</name>
<dbReference type="AlphaFoldDB" id="A0A9D3UWE5"/>
<proteinExistence type="predicted"/>
<dbReference type="Gene3D" id="3.60.40.10">
    <property type="entry name" value="PPM-type phosphatase domain"/>
    <property type="match status" value="1"/>
</dbReference>